<proteinExistence type="predicted"/>
<organism evidence="1">
    <name type="scientific">uncultured Caudovirales phage</name>
    <dbReference type="NCBI Taxonomy" id="2100421"/>
    <lineage>
        <taxon>Viruses</taxon>
        <taxon>Duplodnaviria</taxon>
        <taxon>Heunggongvirae</taxon>
        <taxon>Uroviricota</taxon>
        <taxon>Caudoviricetes</taxon>
        <taxon>Peduoviridae</taxon>
        <taxon>Maltschvirus</taxon>
        <taxon>Maltschvirus maltsch</taxon>
    </lineage>
</organism>
<sequence>MRIKVRDPKFDKRHLYGFIISEFYYVEGEPMATPKWINYDAITVRTGPEKYDFRIIDRATVVEVDGSFQAPKPADHREVKVTGKTGKIYTVTIKSGHAVCHCTGFSYRKTCSHVQEAVAA</sequence>
<name>A0A6J5QCI8_9CAUD</name>
<gene>
    <name evidence="1" type="ORF">UFOVP1071_130</name>
</gene>
<evidence type="ECO:0000313" key="1">
    <source>
        <dbReference type="EMBL" id="CAB4182059.1"/>
    </source>
</evidence>
<protein>
    <recommendedName>
        <fullName evidence="2">SWIM-type domain-containing protein</fullName>
    </recommendedName>
</protein>
<evidence type="ECO:0008006" key="2">
    <source>
        <dbReference type="Google" id="ProtNLM"/>
    </source>
</evidence>
<reference evidence="1" key="1">
    <citation type="submission" date="2020-05" db="EMBL/GenBank/DDBJ databases">
        <authorList>
            <person name="Chiriac C."/>
            <person name="Salcher M."/>
            <person name="Ghai R."/>
            <person name="Kavagutti S V."/>
        </authorList>
    </citation>
    <scope>NUCLEOTIDE SEQUENCE</scope>
</reference>
<dbReference type="EMBL" id="LR797022">
    <property type="protein sequence ID" value="CAB4182059.1"/>
    <property type="molecule type" value="Genomic_DNA"/>
</dbReference>
<accession>A0A6J5QCI8</accession>